<feature type="signal peptide" evidence="2">
    <location>
        <begin position="1"/>
        <end position="23"/>
    </location>
</feature>
<dbReference type="EMBL" id="GBEZ01002293">
    <property type="protein sequence ID" value="JAC82747.1"/>
    <property type="molecule type" value="Transcribed_RNA"/>
</dbReference>
<feature type="compositionally biased region" description="Basic and acidic residues" evidence="1">
    <location>
        <begin position="281"/>
        <end position="311"/>
    </location>
</feature>
<feature type="compositionally biased region" description="Basic and acidic residues" evidence="1">
    <location>
        <begin position="197"/>
        <end position="206"/>
    </location>
</feature>
<feature type="region of interest" description="Disordered" evidence="1">
    <location>
        <begin position="674"/>
        <end position="707"/>
    </location>
</feature>
<sequence length="747" mass="79268">MHSSLHVINCLCCLFGCVGKAVGIPPLRNGDLMWIANAGYLKPLSIGMVIHVVPSAPAQSQIRNHLGKGMIVEQKHNSRRSAPIICVGICPARAASRTRAVRGQEMPLQRLKHLLHWPDVQDGASAFSGHGLGQGAGSDRRSSQEYQPEGMGQRQSWREPYKPPVGSGPVRSALVDVPASQTPGRGSAPPPPGRHVRGGDSREGWRHGSTGGGGRWEHGRGRGSPMGNSRTRSHVISDESQDLPDRGRGRNSFDAVRTGDRWDALKTEESWRKSAAGRSPAHGDWKDKDGLRNEHESRKDSRDGPRGEQDSKGPQMTAADFEAERQRFHAQWSKEKGNDCFDEESLWMRSEPLQEPADATIKGAPVEGQHPQESGSALMRLLNASQGQTPAVSDAVASRAPQWFEGKHLVHGDRAAESTVNVSLPPAPTPHSGALPPIPKMPATFKTVEDLEGEIMGKGAGGGTPEGLSPGSMLLAHLAQQPQEEGKHLMQMLQGAAQPHAANPPQPNSTVRHSQALPAEPTSLAAAAPHSVPAQSITPLMLRDDVKIGDDWAAATAKLAAPARVGCNPLETKELLGNDPHVVVDGLPKGNGGSSPLSSLLKGLGIPTQAAVLPEERPGAAVPPQPSLGLPPPPGFHLMPVPNPAAPQMPPPQWPPQAGLPIPHGGHQQPPGFLQPPPYAQWPPAMHPPGPRVGMPCPEPAQPEDAGLGRFFDLGAMAGAASMPPMPPASSAAKQMTLAEIERHLRN</sequence>
<organism evidence="3">
    <name type="scientific">Tetraselmis sp. GSL018</name>
    <dbReference type="NCBI Taxonomy" id="582737"/>
    <lineage>
        <taxon>Eukaryota</taxon>
        <taxon>Viridiplantae</taxon>
        <taxon>Chlorophyta</taxon>
        <taxon>core chlorophytes</taxon>
        <taxon>Chlorodendrophyceae</taxon>
        <taxon>Chlorodendrales</taxon>
        <taxon>Chlorodendraceae</taxon>
        <taxon>Tetraselmis</taxon>
    </lineage>
</organism>
<feature type="compositionally biased region" description="Pro residues" evidence="1">
    <location>
        <begin position="674"/>
        <end position="701"/>
    </location>
</feature>
<evidence type="ECO:0000313" key="3">
    <source>
        <dbReference type="EMBL" id="JAC82747.1"/>
    </source>
</evidence>
<feature type="region of interest" description="Disordered" evidence="1">
    <location>
        <begin position="722"/>
        <end position="747"/>
    </location>
</feature>
<evidence type="ECO:0000256" key="1">
    <source>
        <dbReference type="SAM" id="MobiDB-lite"/>
    </source>
</evidence>
<accession>A0A061SC71</accession>
<feature type="compositionally biased region" description="Low complexity" evidence="1">
    <location>
        <begin position="722"/>
        <end position="733"/>
    </location>
</feature>
<feature type="region of interest" description="Disordered" evidence="1">
    <location>
        <begin position="268"/>
        <end position="317"/>
    </location>
</feature>
<dbReference type="AlphaFoldDB" id="A0A061SC71"/>
<proteinExistence type="predicted"/>
<evidence type="ECO:0000256" key="2">
    <source>
        <dbReference type="SAM" id="SignalP"/>
    </source>
</evidence>
<keyword evidence="2" id="KW-0732">Signal</keyword>
<reference evidence="3" key="1">
    <citation type="submission" date="2014-05" db="EMBL/GenBank/DDBJ databases">
        <title>The transcriptome of the halophilic microalga Tetraselmis sp. GSL018 isolated from the Great Salt Lake, Utah.</title>
        <authorList>
            <person name="Jinkerson R.E."/>
            <person name="D'Adamo S."/>
            <person name="Posewitz M.C."/>
        </authorList>
    </citation>
    <scope>NUCLEOTIDE SEQUENCE</scope>
    <source>
        <strain evidence="3">GSL018</strain>
    </source>
</reference>
<feature type="chain" id="PRO_5001606374" evidence="2">
    <location>
        <begin position="24"/>
        <end position="747"/>
    </location>
</feature>
<feature type="region of interest" description="Disordered" evidence="1">
    <location>
        <begin position="125"/>
        <end position="255"/>
    </location>
</feature>
<feature type="region of interest" description="Disordered" evidence="1">
    <location>
        <begin position="493"/>
        <end position="513"/>
    </location>
</feature>
<gene>
    <name evidence="3" type="ORF">TSPGSL018_4997</name>
</gene>
<protein>
    <submittedName>
        <fullName evidence="3">Uncharacterized protein</fullName>
    </submittedName>
</protein>
<name>A0A061SC71_9CHLO</name>